<gene>
    <name evidence="3" type="ORF">SU32_01855</name>
</gene>
<comment type="caution">
    <text evidence="3">The sequence shown here is derived from an EMBL/GenBank/DDBJ whole genome shotgun (WGS) entry which is preliminary data.</text>
</comment>
<dbReference type="EMBL" id="JXMU01000002">
    <property type="protein sequence ID" value="KPB02522.1"/>
    <property type="molecule type" value="Genomic_DNA"/>
</dbReference>
<name>A0A0N0E8Q5_9HYPH</name>
<dbReference type="PATRIC" id="fig|1514904.3.peg.1569"/>
<reference evidence="3 4" key="1">
    <citation type="submission" date="2015-01" db="EMBL/GenBank/DDBJ databases">
        <title>Ahrensia donghaiensis sp. nov., a novel dimethylsulphoniopropionate-cleavage bacterium isolated from seawater and emended descriptions of the genus Ahrensia and Ahrensia kielensis.</title>
        <authorList>
            <person name="Liu J."/>
        </authorList>
    </citation>
    <scope>NUCLEOTIDE SEQUENCE [LARGE SCALE GENOMIC DNA]</scope>
    <source>
        <strain evidence="3 4">LZD062</strain>
    </source>
</reference>
<evidence type="ECO:0000313" key="4">
    <source>
        <dbReference type="Proteomes" id="UP000038011"/>
    </source>
</evidence>
<feature type="domain" description="DUF6460" evidence="2">
    <location>
        <begin position="36"/>
        <end position="69"/>
    </location>
</feature>
<evidence type="ECO:0000259" key="2">
    <source>
        <dbReference type="Pfam" id="PF20061"/>
    </source>
</evidence>
<dbReference type="Pfam" id="PF20061">
    <property type="entry name" value="DUF6460"/>
    <property type="match status" value="1"/>
</dbReference>
<protein>
    <recommendedName>
        <fullName evidence="2">DUF6460 domain-containing protein</fullName>
    </recommendedName>
</protein>
<evidence type="ECO:0000256" key="1">
    <source>
        <dbReference type="SAM" id="Phobius"/>
    </source>
</evidence>
<feature type="transmembrane region" description="Helical" evidence="1">
    <location>
        <begin position="45"/>
        <end position="67"/>
    </location>
</feature>
<dbReference type="AlphaFoldDB" id="A0A0N0E8Q5"/>
<dbReference type="Proteomes" id="UP000038011">
    <property type="component" value="Unassembled WGS sequence"/>
</dbReference>
<keyword evidence="4" id="KW-1185">Reference proteome</keyword>
<keyword evidence="1" id="KW-0472">Membrane</keyword>
<sequence>MKISFASLVVGAGLSFFDVTALEILARAGMTPEQVADMLAKGFSWALPNIMLGSMIIVPLWLLTYMLRPPRG</sequence>
<keyword evidence="1" id="KW-1133">Transmembrane helix</keyword>
<accession>A0A0N0E8Q5</accession>
<organism evidence="3 4">
    <name type="scientific">Ahrensia marina</name>
    <dbReference type="NCBI Taxonomy" id="1514904"/>
    <lineage>
        <taxon>Bacteria</taxon>
        <taxon>Pseudomonadati</taxon>
        <taxon>Pseudomonadota</taxon>
        <taxon>Alphaproteobacteria</taxon>
        <taxon>Hyphomicrobiales</taxon>
        <taxon>Ahrensiaceae</taxon>
        <taxon>Ahrensia</taxon>
    </lineage>
</organism>
<dbReference type="InterPro" id="IPR045594">
    <property type="entry name" value="DUF6460"/>
</dbReference>
<dbReference type="RefSeq" id="WP_053997629.1">
    <property type="nucleotide sequence ID" value="NZ_JXMU01000002.1"/>
</dbReference>
<evidence type="ECO:0000313" key="3">
    <source>
        <dbReference type="EMBL" id="KPB02522.1"/>
    </source>
</evidence>
<keyword evidence="1" id="KW-0812">Transmembrane</keyword>
<proteinExistence type="predicted"/>